<dbReference type="InterPro" id="IPR049630">
    <property type="entry name" value="DYDC-like_DD"/>
</dbReference>
<dbReference type="EMBL" id="HAEE01002283">
    <property type="protein sequence ID" value="SBR22303.1"/>
    <property type="molecule type" value="Transcribed_RNA"/>
</dbReference>
<dbReference type="InterPro" id="IPR037856">
    <property type="entry name" value="Sdc1/DPY30"/>
</dbReference>
<dbReference type="CDD" id="cd22966">
    <property type="entry name" value="DD_DYDC-like"/>
    <property type="match status" value="1"/>
</dbReference>
<dbReference type="Pfam" id="PF05186">
    <property type="entry name" value="Dpy-30"/>
    <property type="match status" value="1"/>
</dbReference>
<evidence type="ECO:0000256" key="2">
    <source>
        <dbReference type="SAM" id="MobiDB-lite"/>
    </source>
</evidence>
<accession>A0A1A8J1J7</accession>
<gene>
    <name evidence="3" type="primary">DYDC2</name>
</gene>
<evidence type="ECO:0000313" key="3">
    <source>
        <dbReference type="EMBL" id="SBR03525.1"/>
    </source>
</evidence>
<dbReference type="AlphaFoldDB" id="A0A1A8J1J7"/>
<name>A0A1A8J1J7_NOTKU</name>
<sequence>MESEYIKQHLGKCLAEGLVEVAERRPKDPILYLAHWLYRHNSNVEYKKQQMIEKTTQSAAPTETAVEPAEDAKSVKEERPSCPDAENKQSTGEHPPEVQKTDVEQEVEEEQGDKPEDSIQAEPESTLESEDLKTEETFSNKEEETSVEIKAETQESSSVSLQEQEKADGVNPEDTTEPGAVPTPQDEGLQPKMEEEEEVADTEPESQESKNTAVKEEVKEVEEQNINKKADDGGSMVE</sequence>
<feature type="compositionally biased region" description="Basic and acidic residues" evidence="2">
    <location>
        <begin position="213"/>
        <end position="232"/>
    </location>
</feature>
<dbReference type="InterPro" id="IPR007858">
    <property type="entry name" value="Dpy-30_motif"/>
</dbReference>
<feature type="compositionally biased region" description="Basic and acidic residues" evidence="2">
    <location>
        <begin position="94"/>
        <end position="103"/>
    </location>
</feature>
<feature type="compositionally biased region" description="Acidic residues" evidence="2">
    <location>
        <begin position="194"/>
        <end position="206"/>
    </location>
</feature>
<evidence type="ECO:0000256" key="1">
    <source>
        <dbReference type="ARBA" id="ARBA00010849"/>
    </source>
</evidence>
<comment type="similarity">
    <text evidence="1">Belongs to the dpy-30 family.</text>
</comment>
<proteinExistence type="inferred from homology"/>
<feature type="compositionally biased region" description="Basic and acidic residues" evidence="2">
    <location>
        <begin position="70"/>
        <end position="87"/>
    </location>
</feature>
<reference evidence="3" key="1">
    <citation type="submission" date="2016-05" db="EMBL/GenBank/DDBJ databases">
        <authorList>
            <person name="Lavstsen T."/>
            <person name="Jespersen J.S."/>
        </authorList>
    </citation>
    <scope>NUCLEOTIDE SEQUENCE</scope>
    <source>
        <tissue evidence="3">Brain</tissue>
    </source>
</reference>
<dbReference type="PANTHER" id="PTHR23356:SF16">
    <property type="entry name" value="DPY30 DOMAIN CONTAINING 2"/>
    <property type="match status" value="1"/>
</dbReference>
<dbReference type="Gene3D" id="1.20.890.10">
    <property type="entry name" value="cAMP-dependent protein kinase regulatory subunit, dimerization-anchoring domain"/>
    <property type="match status" value="1"/>
</dbReference>
<organism evidence="3">
    <name type="scientific">Nothobranchius kuhntae</name>
    <name type="common">Beira killifish</name>
    <dbReference type="NCBI Taxonomy" id="321403"/>
    <lineage>
        <taxon>Eukaryota</taxon>
        <taxon>Metazoa</taxon>
        <taxon>Chordata</taxon>
        <taxon>Craniata</taxon>
        <taxon>Vertebrata</taxon>
        <taxon>Euteleostomi</taxon>
        <taxon>Actinopterygii</taxon>
        <taxon>Neopterygii</taxon>
        <taxon>Teleostei</taxon>
        <taxon>Neoteleostei</taxon>
        <taxon>Acanthomorphata</taxon>
        <taxon>Ovalentaria</taxon>
        <taxon>Atherinomorphae</taxon>
        <taxon>Cyprinodontiformes</taxon>
        <taxon>Nothobranchiidae</taxon>
        <taxon>Nothobranchius</taxon>
    </lineage>
</organism>
<protein>
    <submittedName>
        <fullName evidence="3">DPY30 domain containing 2</fullName>
    </submittedName>
</protein>
<feature type="compositionally biased region" description="Basic and acidic residues" evidence="2">
    <location>
        <begin position="130"/>
        <end position="153"/>
    </location>
</feature>
<feature type="region of interest" description="Disordered" evidence="2">
    <location>
        <begin position="49"/>
        <end position="238"/>
    </location>
</feature>
<dbReference type="GO" id="GO:0048188">
    <property type="term" value="C:Set1C/COMPASS complex"/>
    <property type="evidence" value="ECO:0007669"/>
    <property type="project" value="InterPro"/>
</dbReference>
<reference evidence="3" key="2">
    <citation type="submission" date="2016-06" db="EMBL/GenBank/DDBJ databases">
        <title>The genome of a short-lived fish provides insights into sex chromosome evolution and the genetic control of aging.</title>
        <authorList>
            <person name="Reichwald K."/>
            <person name="Felder M."/>
            <person name="Petzold A."/>
            <person name="Koch P."/>
            <person name="Groth M."/>
            <person name="Platzer M."/>
        </authorList>
    </citation>
    <scope>NUCLEOTIDE SEQUENCE</scope>
    <source>
        <tissue evidence="3">Brain</tissue>
    </source>
</reference>
<dbReference type="PANTHER" id="PTHR23356">
    <property type="entry name" value="DPY30-RELATED"/>
    <property type="match status" value="1"/>
</dbReference>
<dbReference type="EMBL" id="HAED01017080">
    <property type="protein sequence ID" value="SBR03525.1"/>
    <property type="molecule type" value="Transcribed_RNA"/>
</dbReference>